<evidence type="ECO:0000313" key="3">
    <source>
        <dbReference type="Proteomes" id="UP000008820"/>
    </source>
</evidence>
<evidence type="ECO:0000256" key="1">
    <source>
        <dbReference type="SAM" id="MobiDB-lite"/>
    </source>
</evidence>
<dbReference type="SMR" id="A0A6I8U9M0"/>
<gene>
    <name evidence="2" type="primary">110678629</name>
</gene>
<feature type="compositionally biased region" description="Low complexity" evidence="1">
    <location>
        <begin position="315"/>
        <end position="325"/>
    </location>
</feature>
<sequence length="365" mass="42652">MCATICYISHMHCARTRAKKSLLQLCVHFKRVHVIRKTMLRLTRILSKITVVSRCPISWMLVISACIMGTHCLPLDHLKLQDDLWKNPCTVNNFKSSNETKTTLSPTERRDHLIRINESITRTLLELTQITDNQENTDWNSAQNQDIYKFLKPFKKNQTTWERHVQIYLASVEVIYKMQVKIEKSTNSDHSQSDKLKELRGQTKALLCGIHEFRNKTKNRKENHTGISAKQMSEKINFNMTEDLITMDLHKHFLKCRFQCFLEDMQHHVNSLIEKLTKGRPTRKVRTTKKPRRKPKKGHNRRNELKNKCCIVNNTPTSSTTPSLPVGEVRKSNNNKKKFSASQQPKLIKQNQKKVQRKGNKKSVQ</sequence>
<feature type="compositionally biased region" description="Basic residues" evidence="1">
    <location>
        <begin position="351"/>
        <end position="365"/>
    </location>
</feature>
<reference evidence="2" key="2">
    <citation type="submission" date="2020-05" db="UniProtKB">
        <authorList>
            <consortium name="EnsemblMetazoa"/>
        </authorList>
    </citation>
    <scope>IDENTIFICATION</scope>
    <source>
        <strain evidence="2">LVP_AGWG</strain>
    </source>
</reference>
<dbReference type="InParanoid" id="A0A6I8U9M0"/>
<feature type="region of interest" description="Disordered" evidence="1">
    <location>
        <begin position="274"/>
        <end position="365"/>
    </location>
</feature>
<accession>A0A6I8U9M0</accession>
<keyword evidence="3" id="KW-1185">Reference proteome</keyword>
<proteinExistence type="predicted"/>
<name>A0A6I8U9M0_AEDAE</name>
<evidence type="ECO:0000313" key="2">
    <source>
        <dbReference type="EnsemblMetazoa" id="AAEL028247-PA"/>
    </source>
</evidence>
<organism evidence="2 3">
    <name type="scientific">Aedes aegypti</name>
    <name type="common">Yellowfever mosquito</name>
    <name type="synonym">Culex aegypti</name>
    <dbReference type="NCBI Taxonomy" id="7159"/>
    <lineage>
        <taxon>Eukaryota</taxon>
        <taxon>Metazoa</taxon>
        <taxon>Ecdysozoa</taxon>
        <taxon>Arthropoda</taxon>
        <taxon>Hexapoda</taxon>
        <taxon>Insecta</taxon>
        <taxon>Pterygota</taxon>
        <taxon>Neoptera</taxon>
        <taxon>Endopterygota</taxon>
        <taxon>Diptera</taxon>
        <taxon>Nematocera</taxon>
        <taxon>Culicoidea</taxon>
        <taxon>Culicidae</taxon>
        <taxon>Culicinae</taxon>
        <taxon>Aedini</taxon>
        <taxon>Aedes</taxon>
        <taxon>Stegomyia</taxon>
    </lineage>
</organism>
<feature type="compositionally biased region" description="Basic residues" evidence="1">
    <location>
        <begin position="278"/>
        <end position="300"/>
    </location>
</feature>
<protein>
    <submittedName>
        <fullName evidence="2">Uncharacterized protein</fullName>
    </submittedName>
</protein>
<dbReference type="AlphaFoldDB" id="A0A6I8U9M0"/>
<dbReference type="EnsemblMetazoa" id="AAEL028247-RA">
    <property type="protein sequence ID" value="AAEL028247-PA"/>
    <property type="gene ID" value="AAEL028247"/>
</dbReference>
<reference evidence="2 3" key="1">
    <citation type="submission" date="2017-06" db="EMBL/GenBank/DDBJ databases">
        <title>Aedes aegypti genome working group (AGWG) sequencing and assembly.</title>
        <authorList>
            <consortium name="Aedes aegypti Genome Working Group (AGWG)"/>
            <person name="Matthews B.J."/>
        </authorList>
    </citation>
    <scope>NUCLEOTIDE SEQUENCE [LARGE SCALE GENOMIC DNA]</scope>
    <source>
        <strain evidence="2 3">LVP_AGWG</strain>
    </source>
</reference>
<dbReference type="Proteomes" id="UP000008820">
    <property type="component" value="Chromosome 1"/>
</dbReference>
<dbReference type="OrthoDB" id="7781488at2759"/>